<dbReference type="OrthoDB" id="1046782at2759"/>
<keyword evidence="1" id="KW-0812">Transmembrane</keyword>
<reference evidence="4" key="1">
    <citation type="journal article" date="2023" name="Commun. Biol.">
        <title>Genome analysis of Parmales, the sister group of diatoms, reveals the evolutionary specialization of diatoms from phago-mixotrophs to photoautotrophs.</title>
        <authorList>
            <person name="Ban H."/>
            <person name="Sato S."/>
            <person name="Yoshikawa S."/>
            <person name="Yamada K."/>
            <person name="Nakamura Y."/>
            <person name="Ichinomiya M."/>
            <person name="Sato N."/>
            <person name="Blanc-Mathieu R."/>
            <person name="Endo H."/>
            <person name="Kuwata A."/>
            <person name="Ogata H."/>
        </authorList>
    </citation>
    <scope>NUCLEOTIDE SEQUENCE [LARGE SCALE GENOMIC DNA]</scope>
</reference>
<organism evidence="3 4">
    <name type="scientific">Triparma columacea</name>
    <dbReference type="NCBI Taxonomy" id="722753"/>
    <lineage>
        <taxon>Eukaryota</taxon>
        <taxon>Sar</taxon>
        <taxon>Stramenopiles</taxon>
        <taxon>Ochrophyta</taxon>
        <taxon>Bolidophyceae</taxon>
        <taxon>Parmales</taxon>
        <taxon>Triparmaceae</taxon>
        <taxon>Triparma</taxon>
    </lineage>
</organism>
<dbReference type="EMBL" id="BRYA01000116">
    <property type="protein sequence ID" value="GMI40010.1"/>
    <property type="molecule type" value="Genomic_DNA"/>
</dbReference>
<keyword evidence="1" id="KW-0472">Membrane</keyword>
<evidence type="ECO:0000256" key="2">
    <source>
        <dbReference type="SAM" id="SignalP"/>
    </source>
</evidence>
<dbReference type="InterPro" id="IPR017946">
    <property type="entry name" value="PLC-like_Pdiesterase_TIM-brl"/>
</dbReference>
<keyword evidence="2" id="KW-0732">Signal</keyword>
<keyword evidence="1" id="KW-1133">Transmembrane helix</keyword>
<keyword evidence="4" id="KW-1185">Reference proteome</keyword>
<dbReference type="Proteomes" id="UP001165065">
    <property type="component" value="Unassembled WGS sequence"/>
</dbReference>
<dbReference type="GO" id="GO:0008081">
    <property type="term" value="F:phosphoric diester hydrolase activity"/>
    <property type="evidence" value="ECO:0007669"/>
    <property type="project" value="InterPro"/>
</dbReference>
<protein>
    <recommendedName>
        <fullName evidence="5">PLC-like phosphodiesterase</fullName>
    </recommendedName>
</protein>
<dbReference type="Gene3D" id="3.20.20.190">
    <property type="entry name" value="Phosphatidylinositol (PI) phosphodiesterase"/>
    <property type="match status" value="1"/>
</dbReference>
<accession>A0A9W7GCF5</accession>
<feature type="signal peptide" evidence="2">
    <location>
        <begin position="1"/>
        <end position="19"/>
    </location>
</feature>
<feature type="transmembrane region" description="Helical" evidence="1">
    <location>
        <begin position="405"/>
        <end position="426"/>
    </location>
</feature>
<gene>
    <name evidence="3" type="ORF">TrCOL_g13884</name>
</gene>
<dbReference type="AlphaFoldDB" id="A0A9W7GCF5"/>
<evidence type="ECO:0000313" key="3">
    <source>
        <dbReference type="EMBL" id="GMI40010.1"/>
    </source>
</evidence>
<comment type="caution">
    <text evidence="3">The sequence shown here is derived from an EMBL/GenBank/DDBJ whole genome shotgun (WGS) entry which is preliminary data.</text>
</comment>
<dbReference type="SUPFAM" id="SSF51695">
    <property type="entry name" value="PLC-like phosphodiesterases"/>
    <property type="match status" value="1"/>
</dbReference>
<evidence type="ECO:0008006" key="5">
    <source>
        <dbReference type="Google" id="ProtNLM"/>
    </source>
</evidence>
<evidence type="ECO:0000256" key="1">
    <source>
        <dbReference type="SAM" id="Phobius"/>
    </source>
</evidence>
<dbReference type="PROSITE" id="PS50007">
    <property type="entry name" value="PIPLC_X_DOMAIN"/>
    <property type="match status" value="1"/>
</dbReference>
<name>A0A9W7GCF5_9STRA</name>
<sequence length="468" mass="52370">MLPLVFLFLLIISAASVEQKRISRDKSVSRLHEWPMIFAHDAGTGLMTLDKPESIFVNAAAQTQVGSLVDLANCGARAFDIRPWLLEDGSLVTHHGGYLCEEKLEKELKNLIEWNAKHPQEFVLIKWSHCDGEPDCQTAFKKLAAKLDLEIATPKELLEIVTQPDENGVSQTKQTSITLLKAQILAGGEGIPLVIPQSAVASNWSPDEGWCYKFTSLEDLFDVDFTEMLLGDPEVGDSPSSNPYEGSLKVLKGISEDILDTIGKVEAIAINCYIQPGLSNRRTEQMMKWNEMVNNRDQSVANGTAFWKADGHWQYSTEAIVLMFMHGSNLLWDTMRSYQNEYIAEFIKKGGASEGLNLIGMDHVCEGGDQVYKAIDETLFEQESMTEWAETYFAGYMSGLMEGEVVYTVPTGFVAFLAFTCACFCCKKRCNENSKMLNEWESDADWESGADMMEMRDQKRRGGGKNFV</sequence>
<evidence type="ECO:0000313" key="4">
    <source>
        <dbReference type="Proteomes" id="UP001165065"/>
    </source>
</evidence>
<feature type="chain" id="PRO_5040759391" description="PLC-like phosphodiesterase" evidence="2">
    <location>
        <begin position="20"/>
        <end position="468"/>
    </location>
</feature>
<dbReference type="GO" id="GO:0006629">
    <property type="term" value="P:lipid metabolic process"/>
    <property type="evidence" value="ECO:0007669"/>
    <property type="project" value="InterPro"/>
</dbReference>
<proteinExistence type="predicted"/>